<dbReference type="InterPro" id="IPR008972">
    <property type="entry name" value="Cupredoxin"/>
</dbReference>
<name>A0A1V9ZXY3_9STRA</name>
<dbReference type="Proteomes" id="UP000243217">
    <property type="component" value="Unassembled WGS sequence"/>
</dbReference>
<organism evidence="2 3">
    <name type="scientific">Thraustotheca clavata</name>
    <dbReference type="NCBI Taxonomy" id="74557"/>
    <lineage>
        <taxon>Eukaryota</taxon>
        <taxon>Sar</taxon>
        <taxon>Stramenopiles</taxon>
        <taxon>Oomycota</taxon>
        <taxon>Saprolegniomycetes</taxon>
        <taxon>Saprolegniales</taxon>
        <taxon>Achlyaceae</taxon>
        <taxon>Thraustotheca</taxon>
    </lineage>
</organism>
<feature type="compositionally biased region" description="Polar residues" evidence="1">
    <location>
        <begin position="216"/>
        <end position="225"/>
    </location>
</feature>
<feature type="region of interest" description="Disordered" evidence="1">
    <location>
        <begin position="1"/>
        <end position="32"/>
    </location>
</feature>
<gene>
    <name evidence="2" type="ORF">THRCLA_04786</name>
</gene>
<accession>A0A1V9ZXY3</accession>
<keyword evidence="3" id="KW-1185">Reference proteome</keyword>
<evidence type="ECO:0000313" key="2">
    <source>
        <dbReference type="EMBL" id="OQS02883.1"/>
    </source>
</evidence>
<feature type="region of interest" description="Disordered" evidence="1">
    <location>
        <begin position="206"/>
        <end position="229"/>
    </location>
</feature>
<reference evidence="2 3" key="1">
    <citation type="journal article" date="2014" name="Genome Biol. Evol.">
        <title>The secreted proteins of Achlya hypogyna and Thraustotheca clavata identify the ancestral oomycete secretome and reveal gene acquisitions by horizontal gene transfer.</title>
        <authorList>
            <person name="Misner I."/>
            <person name="Blouin N."/>
            <person name="Leonard G."/>
            <person name="Richards T.A."/>
            <person name="Lane C.E."/>
        </authorList>
    </citation>
    <scope>NUCLEOTIDE SEQUENCE [LARGE SCALE GENOMIC DNA]</scope>
    <source>
        <strain evidence="2 3">ATCC 34112</strain>
    </source>
</reference>
<dbReference type="AlphaFoldDB" id="A0A1V9ZXY3"/>
<dbReference type="PANTHER" id="PTHR36507">
    <property type="entry name" value="BLL1555 PROTEIN"/>
    <property type="match status" value="1"/>
</dbReference>
<dbReference type="OrthoDB" id="71424at2759"/>
<feature type="compositionally biased region" description="Basic and acidic residues" evidence="1">
    <location>
        <begin position="19"/>
        <end position="30"/>
    </location>
</feature>
<proteinExistence type="predicted"/>
<evidence type="ECO:0000313" key="3">
    <source>
        <dbReference type="Proteomes" id="UP000243217"/>
    </source>
</evidence>
<dbReference type="PANTHER" id="PTHR36507:SF1">
    <property type="entry name" value="BLL1555 PROTEIN"/>
    <property type="match status" value="1"/>
</dbReference>
<dbReference type="InterPro" id="IPR052721">
    <property type="entry name" value="ET_Amicyanin"/>
</dbReference>
<comment type="caution">
    <text evidence="2">The sequence shown here is derived from an EMBL/GenBank/DDBJ whole genome shotgun (WGS) entry which is preliminary data.</text>
</comment>
<dbReference type="SUPFAM" id="SSF49503">
    <property type="entry name" value="Cupredoxins"/>
    <property type="match status" value="2"/>
</dbReference>
<evidence type="ECO:0000256" key="1">
    <source>
        <dbReference type="SAM" id="MobiDB-lite"/>
    </source>
</evidence>
<protein>
    <submittedName>
        <fullName evidence="2">Uncharacterized protein</fullName>
    </submittedName>
</protein>
<sequence>MGRQGRGKKAVGAMRYRKKAVDNQAEHSDEPVDECVQVASKSELSMKQESKIKPLPTVVHVITIDEFEFHPRKIVIPIGSTIRWERRGPSKTVHSISLQDGTNKMDSQTLDEKNATFEHNFNVLGEFSYCCSLYSFMTGSITVVAQLSNAHKQQNKYFLDYPRPQKSRRRSSPTIGPFLKQIAVWRAKQAHSDDTDDEASFAQLNRQRIKKETSERQPTTTSIESNQEETIEIQEPLSNEQVELAILAKPEFATVTIELDNFEFIPSTMTVAAGSTVVWRIKALGMVEHALQLTIKSEETSHRVQTPPLGPGDTIAYTFPKVCTIDIECLIYNVKSQIVVESSAPVLVIGDVECPLQETPLVVSPTNQRTIAPNEESHSEILSLFHNAHKQQRQRRLSYFPSPEDTIHGFDAVAAYNFLKQRANDVKNDLNVVYACRPRM</sequence>
<dbReference type="Gene3D" id="2.60.40.420">
    <property type="entry name" value="Cupredoxins - blue copper proteins"/>
    <property type="match status" value="2"/>
</dbReference>
<dbReference type="EMBL" id="JNBS01001060">
    <property type="protein sequence ID" value="OQS02883.1"/>
    <property type="molecule type" value="Genomic_DNA"/>
</dbReference>